<feature type="transmembrane region" description="Helical" evidence="1">
    <location>
        <begin position="137"/>
        <end position="156"/>
    </location>
</feature>
<dbReference type="InterPro" id="IPR058581">
    <property type="entry name" value="TM_HPP"/>
</dbReference>
<dbReference type="EMBL" id="LFVU01000004">
    <property type="protein sequence ID" value="KMT22849.1"/>
    <property type="molecule type" value="Genomic_DNA"/>
</dbReference>
<feature type="transmembrane region" description="Helical" evidence="1">
    <location>
        <begin position="21"/>
        <end position="42"/>
    </location>
</feature>
<gene>
    <name evidence="3" type="ORF">CLCY_5c00880</name>
</gene>
<dbReference type="Proteomes" id="UP000036756">
    <property type="component" value="Unassembled WGS sequence"/>
</dbReference>
<protein>
    <submittedName>
        <fullName evidence="3">HPP family protein</fullName>
    </submittedName>
</protein>
<evidence type="ECO:0000313" key="3">
    <source>
        <dbReference type="EMBL" id="KMT22849.1"/>
    </source>
</evidence>
<keyword evidence="1" id="KW-1133">Transmembrane helix</keyword>
<comment type="caution">
    <text evidence="3">The sequence shown here is derived from an EMBL/GenBank/DDBJ whole genome shotgun (WGS) entry which is preliminary data.</text>
</comment>
<dbReference type="STRING" id="1121307.CLCY_5c00880"/>
<organism evidence="3 4">
    <name type="scientific">Clostridium cylindrosporum DSM 605</name>
    <dbReference type="NCBI Taxonomy" id="1121307"/>
    <lineage>
        <taxon>Bacteria</taxon>
        <taxon>Bacillati</taxon>
        <taxon>Bacillota</taxon>
        <taxon>Clostridia</taxon>
        <taxon>Eubacteriales</taxon>
        <taxon>Clostridiaceae</taxon>
        <taxon>Clostridium</taxon>
    </lineage>
</organism>
<dbReference type="PANTHER" id="PTHR33741">
    <property type="entry name" value="TRANSMEMBRANE PROTEIN DDB_G0269096-RELATED"/>
    <property type="match status" value="1"/>
</dbReference>
<dbReference type="PANTHER" id="PTHR33741:SF5">
    <property type="entry name" value="TRANSMEMBRANE PROTEIN DDB_G0269096-RELATED"/>
    <property type="match status" value="1"/>
</dbReference>
<name>A0A0J8DF11_CLOCY</name>
<dbReference type="PATRIC" id="fig|1121307.3.peg.2022"/>
<feature type="domain" description="HPP transmembrane region" evidence="2">
    <location>
        <begin position="21"/>
        <end position="162"/>
    </location>
</feature>
<dbReference type="AlphaFoldDB" id="A0A0J8DF11"/>
<reference evidence="3 4" key="1">
    <citation type="submission" date="2015-06" db="EMBL/GenBank/DDBJ databases">
        <title>Draft genome sequence of the purine-degrading Clostridium cylindrosporum HC-1 (DSM 605).</title>
        <authorList>
            <person name="Poehlein A."/>
            <person name="Schiel-Bengelsdorf B."/>
            <person name="Bengelsdorf F."/>
            <person name="Daniel R."/>
            <person name="Duerre P."/>
        </authorList>
    </citation>
    <scope>NUCLEOTIDE SEQUENCE [LARGE SCALE GENOMIC DNA]</scope>
    <source>
        <strain evidence="3 4">DSM 605</strain>
    </source>
</reference>
<evidence type="ECO:0000313" key="4">
    <source>
        <dbReference type="Proteomes" id="UP000036756"/>
    </source>
</evidence>
<dbReference type="InterPro" id="IPR007065">
    <property type="entry name" value="HPP"/>
</dbReference>
<proteinExistence type="predicted"/>
<sequence length="177" mass="19276">MAENLKGNENNKKVNIFSHINRFDLILALIGTFIGVSLITILSVNYDSAFLIASFGASAVILYTTPKSPFARPQNVICGHVLAAITGIVMYKVFGITWWSLALTVTIANGIMIITNTIHPPAGATSLIAILTKASPIFIIKPVLVGTIILVVWAILMNKIHDKIKNHRNKVEEEKAV</sequence>
<keyword evidence="4" id="KW-1185">Reference proteome</keyword>
<evidence type="ECO:0000256" key="1">
    <source>
        <dbReference type="SAM" id="Phobius"/>
    </source>
</evidence>
<dbReference type="RefSeq" id="WP_048569583.1">
    <property type="nucleotide sequence ID" value="NZ_LFVU01000004.1"/>
</dbReference>
<feature type="transmembrane region" description="Helical" evidence="1">
    <location>
        <begin position="48"/>
        <end position="65"/>
    </location>
</feature>
<dbReference type="Pfam" id="PF04982">
    <property type="entry name" value="TM_HPP"/>
    <property type="match status" value="1"/>
</dbReference>
<keyword evidence="1" id="KW-0472">Membrane</keyword>
<evidence type="ECO:0000259" key="2">
    <source>
        <dbReference type="Pfam" id="PF04982"/>
    </source>
</evidence>
<keyword evidence="1" id="KW-0812">Transmembrane</keyword>
<accession>A0A0J8DF11</accession>
<feature type="transmembrane region" description="Helical" evidence="1">
    <location>
        <begin position="77"/>
        <end position="99"/>
    </location>
</feature>
<dbReference type="OrthoDB" id="9811720at2"/>